<evidence type="ECO:0000313" key="1">
    <source>
        <dbReference type="EnsemblPlants" id="ONIVA01G35640.1"/>
    </source>
</evidence>
<name>A0A0E0FTA0_ORYNI</name>
<organism evidence="1">
    <name type="scientific">Oryza nivara</name>
    <name type="common">Indian wild rice</name>
    <name type="synonym">Oryza sativa f. spontanea</name>
    <dbReference type="NCBI Taxonomy" id="4536"/>
    <lineage>
        <taxon>Eukaryota</taxon>
        <taxon>Viridiplantae</taxon>
        <taxon>Streptophyta</taxon>
        <taxon>Embryophyta</taxon>
        <taxon>Tracheophyta</taxon>
        <taxon>Spermatophyta</taxon>
        <taxon>Magnoliopsida</taxon>
        <taxon>Liliopsida</taxon>
        <taxon>Poales</taxon>
        <taxon>Poaceae</taxon>
        <taxon>BOP clade</taxon>
        <taxon>Oryzoideae</taxon>
        <taxon>Oryzeae</taxon>
        <taxon>Oryzinae</taxon>
        <taxon>Oryza</taxon>
    </lineage>
</organism>
<dbReference type="EnsemblPlants" id="ONIVA01G35640.1">
    <property type="protein sequence ID" value="ONIVA01G35640.1"/>
    <property type="gene ID" value="ONIVA01G35640"/>
</dbReference>
<dbReference type="Proteomes" id="UP000006591">
    <property type="component" value="Chromosome 1"/>
</dbReference>
<dbReference type="HOGENOM" id="CLU_2926616_0_0_1"/>
<dbReference type="Gramene" id="ONIVA01G35640.1">
    <property type="protein sequence ID" value="ONIVA01G35640.1"/>
    <property type="gene ID" value="ONIVA01G35640"/>
</dbReference>
<keyword evidence="2" id="KW-1185">Reference proteome</keyword>
<dbReference type="AlphaFoldDB" id="A0A0E0FTA0"/>
<reference evidence="1" key="2">
    <citation type="submission" date="2018-04" db="EMBL/GenBank/DDBJ databases">
        <title>OnivRS2 (Oryza nivara Reference Sequence Version 2).</title>
        <authorList>
            <person name="Zhang J."/>
            <person name="Kudrna D."/>
            <person name="Lee S."/>
            <person name="Talag J."/>
            <person name="Rajasekar S."/>
            <person name="Welchert J."/>
            <person name="Hsing Y.-I."/>
            <person name="Wing R.A."/>
        </authorList>
    </citation>
    <scope>NUCLEOTIDE SEQUENCE [LARGE SCALE GENOMIC DNA]</scope>
</reference>
<sequence>MPPRASLSSHLLLSAQPAQPMPPLLRSCGDRAPSSFLSCRYRCRSLLPLLLLMLLLPRRCG</sequence>
<protein>
    <submittedName>
        <fullName evidence="1">Uncharacterized protein</fullName>
    </submittedName>
</protein>
<accession>A0A0E0FTA0</accession>
<evidence type="ECO:0000313" key="2">
    <source>
        <dbReference type="Proteomes" id="UP000006591"/>
    </source>
</evidence>
<proteinExistence type="predicted"/>
<reference evidence="1" key="1">
    <citation type="submission" date="2015-04" db="UniProtKB">
        <authorList>
            <consortium name="EnsemblPlants"/>
        </authorList>
    </citation>
    <scope>IDENTIFICATION</scope>
    <source>
        <strain evidence="1">SL10</strain>
    </source>
</reference>